<reference evidence="1" key="1">
    <citation type="journal article" date="2019" name="bioRxiv">
        <title>The Genome of the Zebra Mussel, Dreissena polymorpha: A Resource for Invasive Species Research.</title>
        <authorList>
            <person name="McCartney M.A."/>
            <person name="Auch B."/>
            <person name="Kono T."/>
            <person name="Mallez S."/>
            <person name="Zhang Y."/>
            <person name="Obille A."/>
            <person name="Becker A."/>
            <person name="Abrahante J.E."/>
            <person name="Garbe J."/>
            <person name="Badalamenti J.P."/>
            <person name="Herman A."/>
            <person name="Mangelson H."/>
            <person name="Liachko I."/>
            <person name="Sullivan S."/>
            <person name="Sone E.D."/>
            <person name="Koren S."/>
            <person name="Silverstein K.A.T."/>
            <person name="Beckman K.B."/>
            <person name="Gohl D.M."/>
        </authorList>
    </citation>
    <scope>NUCLEOTIDE SEQUENCE</scope>
    <source>
        <strain evidence="1">Duluth1</strain>
        <tissue evidence="1">Whole animal</tissue>
    </source>
</reference>
<dbReference type="AlphaFoldDB" id="A0A9D4HAB9"/>
<accession>A0A9D4HAB9</accession>
<comment type="caution">
    <text evidence="1">The sequence shown here is derived from an EMBL/GenBank/DDBJ whole genome shotgun (WGS) entry which is preliminary data.</text>
</comment>
<gene>
    <name evidence="1" type="ORF">DPMN_073036</name>
</gene>
<proteinExistence type="predicted"/>
<sequence>MLFWQQQRTSIISVCSNEQFNPTTTDIIRKRTHSDYNGSSTNISLRDFLDRRLFIGILKNGKLKRIKWSHLMCRGSSRPMC</sequence>
<dbReference type="Proteomes" id="UP000828390">
    <property type="component" value="Unassembled WGS sequence"/>
</dbReference>
<organism evidence="1 2">
    <name type="scientific">Dreissena polymorpha</name>
    <name type="common">Zebra mussel</name>
    <name type="synonym">Mytilus polymorpha</name>
    <dbReference type="NCBI Taxonomy" id="45954"/>
    <lineage>
        <taxon>Eukaryota</taxon>
        <taxon>Metazoa</taxon>
        <taxon>Spiralia</taxon>
        <taxon>Lophotrochozoa</taxon>
        <taxon>Mollusca</taxon>
        <taxon>Bivalvia</taxon>
        <taxon>Autobranchia</taxon>
        <taxon>Heteroconchia</taxon>
        <taxon>Euheterodonta</taxon>
        <taxon>Imparidentia</taxon>
        <taxon>Neoheterodontei</taxon>
        <taxon>Myida</taxon>
        <taxon>Dreissenoidea</taxon>
        <taxon>Dreissenidae</taxon>
        <taxon>Dreissena</taxon>
    </lineage>
</organism>
<evidence type="ECO:0000313" key="1">
    <source>
        <dbReference type="EMBL" id="KAH3713249.1"/>
    </source>
</evidence>
<reference evidence="1" key="2">
    <citation type="submission" date="2020-11" db="EMBL/GenBank/DDBJ databases">
        <authorList>
            <person name="McCartney M.A."/>
            <person name="Auch B."/>
            <person name="Kono T."/>
            <person name="Mallez S."/>
            <person name="Becker A."/>
            <person name="Gohl D.M."/>
            <person name="Silverstein K.A.T."/>
            <person name="Koren S."/>
            <person name="Bechman K.B."/>
            <person name="Herman A."/>
            <person name="Abrahante J.E."/>
            <person name="Garbe J."/>
        </authorList>
    </citation>
    <scope>NUCLEOTIDE SEQUENCE</scope>
    <source>
        <strain evidence="1">Duluth1</strain>
        <tissue evidence="1">Whole animal</tissue>
    </source>
</reference>
<protein>
    <submittedName>
        <fullName evidence="1">Uncharacterized protein</fullName>
    </submittedName>
</protein>
<name>A0A9D4HAB9_DREPO</name>
<keyword evidence="2" id="KW-1185">Reference proteome</keyword>
<evidence type="ECO:0000313" key="2">
    <source>
        <dbReference type="Proteomes" id="UP000828390"/>
    </source>
</evidence>
<dbReference type="EMBL" id="JAIWYP010000014">
    <property type="protein sequence ID" value="KAH3713249.1"/>
    <property type="molecule type" value="Genomic_DNA"/>
</dbReference>